<evidence type="ECO:0000256" key="1">
    <source>
        <dbReference type="SAM" id="MobiDB-lite"/>
    </source>
</evidence>
<feature type="region of interest" description="Disordered" evidence="1">
    <location>
        <begin position="23"/>
        <end position="48"/>
    </location>
</feature>
<reference evidence="2 3" key="1">
    <citation type="journal article" date="2017" name="Front. Microbiol.">
        <title>Phaeobacter piscinae sp. nov., a species of the Roseobacter group and potential aquaculture probiont.</title>
        <authorList>
            <person name="Sonnenschein E.C."/>
            <person name="Phippen C.B.W."/>
            <person name="Nielsen K.F."/>
            <person name="Mateiu R.V."/>
            <person name="Melchiorsen J."/>
            <person name="Gram L."/>
            <person name="Overmann J."/>
            <person name="Freese H.M."/>
        </authorList>
    </citation>
    <scope>NUCLEOTIDE SEQUENCE [LARGE SCALE GENOMIC DNA]</scope>
    <source>
        <strain evidence="2 3">P63</strain>
    </source>
</reference>
<organism evidence="2 3">
    <name type="scientific">Phaeobacter gallaeciensis</name>
    <dbReference type="NCBI Taxonomy" id="60890"/>
    <lineage>
        <taxon>Bacteria</taxon>
        <taxon>Pseudomonadati</taxon>
        <taxon>Pseudomonadota</taxon>
        <taxon>Alphaproteobacteria</taxon>
        <taxon>Rhodobacterales</taxon>
        <taxon>Roseobacteraceae</taxon>
        <taxon>Phaeobacter</taxon>
    </lineage>
</organism>
<dbReference type="AlphaFoldDB" id="A0AAC9Z9X2"/>
<name>A0AAC9Z9X2_9RHOB</name>
<dbReference type="EMBL" id="CP010784">
    <property type="protein sequence ID" value="ATF06324.1"/>
    <property type="molecule type" value="Genomic_DNA"/>
</dbReference>
<dbReference type="Proteomes" id="UP000217545">
    <property type="component" value="Chromosome"/>
</dbReference>
<accession>A0AAC9Z9X2</accession>
<evidence type="ECO:0000313" key="3">
    <source>
        <dbReference type="Proteomes" id="UP000217545"/>
    </source>
</evidence>
<protein>
    <submittedName>
        <fullName evidence="2">Uncharacterized protein</fullName>
    </submittedName>
</protein>
<sequence>MSMHRMIELARAENLAMHRSWRASGAEPVRVRSRTKPKKQAISDRQHEKQVMEVAEEFAACRGVDLSEFLAGASSGGASPSCGLTSLRRECWRVLTEDHSVPQRIIAQVFGNRSATTISSGISLHRKQAGGKQ</sequence>
<proteinExistence type="predicted"/>
<gene>
    <name evidence="2" type="ORF">PhaeoP63_02258</name>
</gene>
<evidence type="ECO:0000313" key="2">
    <source>
        <dbReference type="EMBL" id="ATF06324.1"/>
    </source>
</evidence>